<dbReference type="EMBL" id="KB870812">
    <property type="protein sequence ID" value="EOA14721.1"/>
    <property type="molecule type" value="Genomic_DNA"/>
</dbReference>
<dbReference type="GO" id="GO:0005634">
    <property type="term" value="C:nucleus"/>
    <property type="evidence" value="ECO:0007669"/>
    <property type="project" value="UniProtKB-SubCell"/>
</dbReference>
<sequence length="454" mass="51796">MPSRESRRGLWTPPPSWDTTRRVYAAMPMSERKKRTSSIKNQELFHMIHKVPFGDSPYVRAKHAQLVSKDLDLAISLFWAAINAGDRVDSALKDMALVMKQLDRSNEGIEAIKSFRYLCSFESQDSIDNLLCELYKKSGRFQEEIELLEHKLKTLEQDKLYGGRIRAAKRRNGKQRSITIEHEKARILGNLAWVHLQIHSYEVAEQYYRNALSLEPDNNKLCNLAICLIHMDRIPEAKSLLEDVRHKEPFFKSFERATEMLAEKEQATVAESPEELLLSSSFSDNFSFRCSRWMKDNKALAGTSSEPGNIYKTNSHVSSESVEQNSPGLNTQPRECKWGEDEEVDQRKWSLTVGAARRLRFGNHYETNLESVGTAASTTKGKKLDQNLIDELHKFISGEADCMTSKARKLCADLIKEREDNEKACQRIASESSSAQRSVHNGERKALHVGQISV</sequence>
<protein>
    <submittedName>
        <fullName evidence="9">Uncharacterized protein</fullName>
    </submittedName>
</protein>
<keyword evidence="2" id="KW-0677">Repeat</keyword>
<evidence type="ECO:0000313" key="10">
    <source>
        <dbReference type="Proteomes" id="UP000029121"/>
    </source>
</evidence>
<dbReference type="InterPro" id="IPR011990">
    <property type="entry name" value="TPR-like_helical_dom_sf"/>
</dbReference>
<feature type="region of interest" description="Disordered" evidence="8">
    <location>
        <begin position="315"/>
        <end position="339"/>
    </location>
</feature>
<keyword evidence="3 7" id="KW-0802">TPR repeat</keyword>
<dbReference type="Pfam" id="PF14559">
    <property type="entry name" value="TPR_19"/>
    <property type="match status" value="1"/>
</dbReference>
<evidence type="ECO:0000256" key="7">
    <source>
        <dbReference type="PROSITE-ProRule" id="PRU00339"/>
    </source>
</evidence>
<organism evidence="9 10">
    <name type="scientific">Capsella rubella</name>
    <dbReference type="NCBI Taxonomy" id="81985"/>
    <lineage>
        <taxon>Eukaryota</taxon>
        <taxon>Viridiplantae</taxon>
        <taxon>Streptophyta</taxon>
        <taxon>Embryophyta</taxon>
        <taxon>Tracheophyta</taxon>
        <taxon>Spermatophyta</taxon>
        <taxon>Magnoliopsida</taxon>
        <taxon>eudicotyledons</taxon>
        <taxon>Gunneridae</taxon>
        <taxon>Pentapetalae</taxon>
        <taxon>rosids</taxon>
        <taxon>malvids</taxon>
        <taxon>Brassicales</taxon>
        <taxon>Brassicaceae</taxon>
        <taxon>Camelineae</taxon>
        <taxon>Capsella</taxon>
    </lineage>
</organism>
<dbReference type="KEGG" id="crb:17876436"/>
<keyword evidence="5" id="KW-0539">Nucleus</keyword>
<dbReference type="Proteomes" id="UP000029121">
    <property type="component" value="Unassembled WGS sequence"/>
</dbReference>
<comment type="subcellular location">
    <subcellularLocation>
        <location evidence="1">Nucleus</location>
    </subcellularLocation>
</comment>
<feature type="repeat" description="TPR" evidence="7">
    <location>
        <begin position="185"/>
        <end position="218"/>
    </location>
</feature>
<dbReference type="eggNOG" id="ENOG502QQBN">
    <property type="taxonomic scope" value="Eukaryota"/>
</dbReference>
<dbReference type="OrthoDB" id="1620277at2759"/>
<name>R0F0D0_9BRAS</name>
<evidence type="ECO:0000256" key="5">
    <source>
        <dbReference type="ARBA" id="ARBA00023242"/>
    </source>
</evidence>
<feature type="compositionally biased region" description="Polar residues" evidence="8">
    <location>
        <begin position="315"/>
        <end position="333"/>
    </location>
</feature>
<dbReference type="AlphaFoldDB" id="R0F0D0"/>
<dbReference type="InterPro" id="IPR019734">
    <property type="entry name" value="TPR_rpt"/>
</dbReference>
<keyword evidence="4" id="KW-0175">Coiled coil</keyword>
<evidence type="ECO:0000256" key="8">
    <source>
        <dbReference type="SAM" id="MobiDB-lite"/>
    </source>
</evidence>
<dbReference type="SUPFAM" id="SSF48452">
    <property type="entry name" value="TPR-like"/>
    <property type="match status" value="1"/>
</dbReference>
<evidence type="ECO:0000256" key="3">
    <source>
        <dbReference type="ARBA" id="ARBA00022803"/>
    </source>
</evidence>
<dbReference type="InterPro" id="IPR044961">
    <property type="entry name" value="MS5/SDI1"/>
</dbReference>
<dbReference type="Gene3D" id="1.25.40.10">
    <property type="entry name" value="Tetratricopeptide repeat domain"/>
    <property type="match status" value="1"/>
</dbReference>
<comment type="similarity">
    <text evidence="6">Belongs to the MS5 protein family.</text>
</comment>
<keyword evidence="10" id="KW-1185">Reference proteome</keyword>
<evidence type="ECO:0000256" key="1">
    <source>
        <dbReference type="ARBA" id="ARBA00004123"/>
    </source>
</evidence>
<dbReference type="PROSITE" id="PS50005">
    <property type="entry name" value="TPR"/>
    <property type="match status" value="1"/>
</dbReference>
<evidence type="ECO:0000256" key="2">
    <source>
        <dbReference type="ARBA" id="ARBA00022737"/>
    </source>
</evidence>
<gene>
    <name evidence="9" type="ORF">CARUB_v10028008mg</name>
</gene>
<evidence type="ECO:0000256" key="4">
    <source>
        <dbReference type="ARBA" id="ARBA00023054"/>
    </source>
</evidence>
<evidence type="ECO:0000313" key="9">
    <source>
        <dbReference type="EMBL" id="EOA14721.1"/>
    </source>
</evidence>
<feature type="region of interest" description="Disordered" evidence="8">
    <location>
        <begin position="432"/>
        <end position="454"/>
    </location>
</feature>
<dbReference type="PANTHER" id="PTHR36326">
    <property type="entry name" value="PROTEIN POLLENLESS 3-LIKE 2"/>
    <property type="match status" value="1"/>
</dbReference>
<accession>R0F0D0</accession>
<dbReference type="STRING" id="81985.R0F0D0"/>
<dbReference type="PANTHER" id="PTHR36326:SF4">
    <property type="entry name" value="PROTEIN POLLENLESS 3-LIKE 1"/>
    <property type="match status" value="1"/>
</dbReference>
<evidence type="ECO:0000256" key="6">
    <source>
        <dbReference type="ARBA" id="ARBA00025750"/>
    </source>
</evidence>
<dbReference type="SMART" id="SM00028">
    <property type="entry name" value="TPR"/>
    <property type="match status" value="1"/>
</dbReference>
<proteinExistence type="inferred from homology"/>
<reference evidence="10" key="1">
    <citation type="journal article" date="2013" name="Nat. Genet.">
        <title>The Capsella rubella genome and the genomic consequences of rapid mating system evolution.</title>
        <authorList>
            <person name="Slotte T."/>
            <person name="Hazzouri K.M."/>
            <person name="Agren J.A."/>
            <person name="Koenig D."/>
            <person name="Maumus F."/>
            <person name="Guo Y.L."/>
            <person name="Steige K."/>
            <person name="Platts A.E."/>
            <person name="Escobar J.S."/>
            <person name="Newman L.K."/>
            <person name="Wang W."/>
            <person name="Mandakova T."/>
            <person name="Vello E."/>
            <person name="Smith L.M."/>
            <person name="Henz S.R."/>
            <person name="Steffen J."/>
            <person name="Takuno S."/>
            <person name="Brandvain Y."/>
            <person name="Coop G."/>
            <person name="Andolfatto P."/>
            <person name="Hu T.T."/>
            <person name="Blanchette M."/>
            <person name="Clark R.M."/>
            <person name="Quesneville H."/>
            <person name="Nordborg M."/>
            <person name="Gaut B.S."/>
            <person name="Lysak M.A."/>
            <person name="Jenkins J."/>
            <person name="Grimwood J."/>
            <person name="Chapman J."/>
            <person name="Prochnik S."/>
            <person name="Shu S."/>
            <person name="Rokhsar D."/>
            <person name="Schmutz J."/>
            <person name="Weigel D."/>
            <person name="Wright S.I."/>
        </authorList>
    </citation>
    <scope>NUCLEOTIDE SEQUENCE [LARGE SCALE GENOMIC DNA]</scope>
    <source>
        <strain evidence="10">cv. Monte Gargano</strain>
    </source>
</reference>